<reference evidence="2 3" key="1">
    <citation type="journal article" date="2024" name="Chem. Sci.">
        <title>Discovery of megapolipeptins by genome mining of a Burkholderiales bacteria collection.</title>
        <authorList>
            <person name="Paulo B.S."/>
            <person name="Recchia M.J.J."/>
            <person name="Lee S."/>
            <person name="Fergusson C.H."/>
            <person name="Romanowski S.B."/>
            <person name="Hernandez A."/>
            <person name="Krull N."/>
            <person name="Liu D.Y."/>
            <person name="Cavanagh H."/>
            <person name="Bos A."/>
            <person name="Gray C.A."/>
            <person name="Murphy B.T."/>
            <person name="Linington R.G."/>
            <person name="Eustaquio A.S."/>
        </authorList>
    </citation>
    <scope>NUCLEOTIDE SEQUENCE [LARGE SCALE GENOMIC DNA]</scope>
    <source>
        <strain evidence="2 3">RL17-338-BIC-A</strain>
    </source>
</reference>
<keyword evidence="3" id="KW-1185">Reference proteome</keyword>
<evidence type="ECO:0000313" key="2">
    <source>
        <dbReference type="EMBL" id="MFM0636380.1"/>
    </source>
</evidence>
<dbReference type="NCBIfam" id="TIGR02557">
    <property type="entry name" value="HpaP"/>
    <property type="match status" value="1"/>
</dbReference>
<accession>A0ABW9DMX1</accession>
<gene>
    <name evidence="2" type="primary">sctP</name>
    <name evidence="2" type="ORF">PQQ63_06710</name>
</gene>
<dbReference type="Pfam" id="PF09483">
    <property type="entry name" value="HpaP"/>
    <property type="match status" value="1"/>
</dbReference>
<feature type="region of interest" description="Disordered" evidence="1">
    <location>
        <begin position="55"/>
        <end position="91"/>
    </location>
</feature>
<sequence>MCSTNVHPRIIPVESADPDEAPARPPVRHGGFNYATLLRQARLRSERTLLRKLRDTDAHSVSDAGRDDAVLPTLPNETVPVDEDTGDDVAEQESIRARERRQEEHTTPFVAELAKQQARIAGLMQFLATRVVDFCSDDAIVEHGNWTIRIKLDPALLPECTLGLGLSHFDLTLRFETEHEPTRKLICRHEDVLKEQLVTLLQQMDTPREVSIDVS</sequence>
<feature type="compositionally biased region" description="Acidic residues" evidence="1">
    <location>
        <begin position="80"/>
        <end position="91"/>
    </location>
</feature>
<evidence type="ECO:0000313" key="3">
    <source>
        <dbReference type="Proteomes" id="UP001629432"/>
    </source>
</evidence>
<dbReference type="Proteomes" id="UP001629432">
    <property type="component" value="Unassembled WGS sequence"/>
</dbReference>
<protein>
    <submittedName>
        <fullName evidence="2">Type III secretion system protein SctP</fullName>
    </submittedName>
</protein>
<organism evidence="2 3">
    <name type="scientific">Paraburkholderia metrosideri</name>
    <dbReference type="NCBI Taxonomy" id="580937"/>
    <lineage>
        <taxon>Bacteria</taxon>
        <taxon>Pseudomonadati</taxon>
        <taxon>Pseudomonadota</taxon>
        <taxon>Betaproteobacteria</taxon>
        <taxon>Burkholderiales</taxon>
        <taxon>Burkholderiaceae</taxon>
        <taxon>Paraburkholderia</taxon>
    </lineage>
</organism>
<dbReference type="InterPro" id="IPR013390">
    <property type="entry name" value="T3SS_HpaP"/>
</dbReference>
<comment type="caution">
    <text evidence="2">The sequence shown here is derived from an EMBL/GenBank/DDBJ whole genome shotgun (WGS) entry which is preliminary data.</text>
</comment>
<feature type="region of interest" description="Disordered" evidence="1">
    <location>
        <begin position="1"/>
        <end position="28"/>
    </location>
</feature>
<dbReference type="RefSeq" id="WP_408334337.1">
    <property type="nucleotide sequence ID" value="NZ_JAQQCF010000004.1"/>
</dbReference>
<proteinExistence type="predicted"/>
<dbReference type="EMBL" id="JAQQCF010000004">
    <property type="protein sequence ID" value="MFM0636380.1"/>
    <property type="molecule type" value="Genomic_DNA"/>
</dbReference>
<feature type="compositionally biased region" description="Basic and acidic residues" evidence="1">
    <location>
        <begin position="55"/>
        <end position="69"/>
    </location>
</feature>
<name>A0ABW9DMX1_9BURK</name>
<evidence type="ECO:0000256" key="1">
    <source>
        <dbReference type="SAM" id="MobiDB-lite"/>
    </source>
</evidence>